<proteinExistence type="predicted"/>
<dbReference type="RefSeq" id="WP_190830869.1">
    <property type="nucleotide sequence ID" value="NZ_CAWPPI010000064.1"/>
</dbReference>
<sequence length="104" mass="12038">MSEPVQESNSPQESLAWIVLEIDKIPKQYWSNLLQIIRVYRESVTMNTKPVDAWSKAMDELKNPDPVVKAARQKALSELLNKWEQEGDEQEQTETAEILRKALL</sequence>
<dbReference type="Proteomes" id="UP000629098">
    <property type="component" value="Unassembled WGS sequence"/>
</dbReference>
<accession>A0A8J7BYH9</accession>
<comment type="caution">
    <text evidence="1">The sequence shown here is derived from an EMBL/GenBank/DDBJ whole genome shotgun (WGS) entry which is preliminary data.</text>
</comment>
<evidence type="ECO:0000313" key="2">
    <source>
        <dbReference type="Proteomes" id="UP000629098"/>
    </source>
</evidence>
<evidence type="ECO:0000313" key="1">
    <source>
        <dbReference type="EMBL" id="MBD2774123.1"/>
    </source>
</evidence>
<keyword evidence="2" id="KW-1185">Reference proteome</keyword>
<dbReference type="AlphaFoldDB" id="A0A8J7BYH9"/>
<name>A0A8J7BYH9_9CYAN</name>
<reference evidence="1" key="1">
    <citation type="submission" date="2020-09" db="EMBL/GenBank/DDBJ databases">
        <title>Iningainema tapete sp. nov. (Scytonemataceae, Cyanobacteria) from greenhouses in central Florida (USA) produces two types of nodularin with biosynthetic potential for microcystin-LR and anabaenopeptins.</title>
        <authorList>
            <person name="Berthold D.E."/>
            <person name="Lefler F.W."/>
            <person name="Huang I.-S."/>
            <person name="Abdulla H."/>
            <person name="Zimba P.V."/>
            <person name="Laughinghouse H.D. IV."/>
        </authorList>
    </citation>
    <scope>NUCLEOTIDE SEQUENCE</scope>
    <source>
        <strain evidence="1">BLCCT55</strain>
    </source>
</reference>
<protein>
    <submittedName>
        <fullName evidence="1">Uncharacterized protein</fullName>
    </submittedName>
</protein>
<dbReference type="EMBL" id="JACXAE010000064">
    <property type="protein sequence ID" value="MBD2774123.1"/>
    <property type="molecule type" value="Genomic_DNA"/>
</dbReference>
<gene>
    <name evidence="1" type="ORF">ICL16_19090</name>
</gene>
<organism evidence="1 2">
    <name type="scientific">Iningainema tapete BLCC-T55</name>
    <dbReference type="NCBI Taxonomy" id="2748662"/>
    <lineage>
        <taxon>Bacteria</taxon>
        <taxon>Bacillati</taxon>
        <taxon>Cyanobacteriota</taxon>
        <taxon>Cyanophyceae</taxon>
        <taxon>Nostocales</taxon>
        <taxon>Scytonemataceae</taxon>
        <taxon>Iningainema tapete</taxon>
    </lineage>
</organism>